<sequence>MKFPARRRQPLALPALPPIPLDAMGLALQAAGRRGDELLGPALRQLDERSKLSQRFALVLAVLAVATVCVLHWLHPEWTFRALAASLFNH</sequence>
<keyword evidence="1" id="KW-0812">Transmembrane</keyword>
<dbReference type="AlphaFoldDB" id="A0A558BJQ9"/>
<accession>A0A558BJQ9</accession>
<dbReference type="EMBL" id="VMRJ01000009">
    <property type="protein sequence ID" value="TVT36733.1"/>
    <property type="molecule type" value="Genomic_DNA"/>
</dbReference>
<evidence type="ECO:0000313" key="3">
    <source>
        <dbReference type="Proteomes" id="UP000317624"/>
    </source>
</evidence>
<keyword evidence="3" id="KW-1185">Reference proteome</keyword>
<reference evidence="2 3" key="1">
    <citation type="submission" date="2019-07" db="EMBL/GenBank/DDBJ databases">
        <title>Hymenobacter sp. straun FUR1 Genome sequencing and assembly.</title>
        <authorList>
            <person name="Chhetri G."/>
        </authorList>
    </citation>
    <scope>NUCLEOTIDE SEQUENCE [LARGE SCALE GENOMIC DNA]</scope>
    <source>
        <strain evidence="2 3">Fur1</strain>
    </source>
</reference>
<protein>
    <submittedName>
        <fullName evidence="2">Uncharacterized protein</fullName>
    </submittedName>
</protein>
<comment type="caution">
    <text evidence="2">The sequence shown here is derived from an EMBL/GenBank/DDBJ whole genome shotgun (WGS) entry which is preliminary data.</text>
</comment>
<keyword evidence="1" id="KW-0472">Membrane</keyword>
<organism evidence="2 3">
    <name type="scientific">Hymenobacter setariae</name>
    <dbReference type="NCBI Taxonomy" id="2594794"/>
    <lineage>
        <taxon>Bacteria</taxon>
        <taxon>Pseudomonadati</taxon>
        <taxon>Bacteroidota</taxon>
        <taxon>Cytophagia</taxon>
        <taxon>Cytophagales</taxon>
        <taxon>Hymenobacteraceae</taxon>
        <taxon>Hymenobacter</taxon>
    </lineage>
</organism>
<proteinExistence type="predicted"/>
<gene>
    <name evidence="2" type="ORF">FNT36_24790</name>
</gene>
<keyword evidence="1" id="KW-1133">Transmembrane helix</keyword>
<dbReference type="RefSeq" id="WP_144853359.1">
    <property type="nucleotide sequence ID" value="NZ_VMRJ01000009.1"/>
</dbReference>
<feature type="transmembrane region" description="Helical" evidence="1">
    <location>
        <begin position="56"/>
        <end position="74"/>
    </location>
</feature>
<evidence type="ECO:0000256" key="1">
    <source>
        <dbReference type="SAM" id="Phobius"/>
    </source>
</evidence>
<dbReference type="Proteomes" id="UP000317624">
    <property type="component" value="Unassembled WGS sequence"/>
</dbReference>
<name>A0A558BJQ9_9BACT</name>
<evidence type="ECO:0000313" key="2">
    <source>
        <dbReference type="EMBL" id="TVT36733.1"/>
    </source>
</evidence>